<evidence type="ECO:0000313" key="2">
    <source>
        <dbReference type="EMBL" id="CAG6607883.1"/>
    </source>
</evidence>
<protein>
    <submittedName>
        <fullName evidence="2">Uncharacterized protein</fullName>
    </submittedName>
</protein>
<proteinExistence type="predicted"/>
<keyword evidence="1" id="KW-1133">Transmembrane helix</keyword>
<evidence type="ECO:0000256" key="1">
    <source>
        <dbReference type="SAM" id="Phobius"/>
    </source>
</evidence>
<feature type="transmembrane region" description="Helical" evidence="1">
    <location>
        <begin position="32"/>
        <end position="51"/>
    </location>
</feature>
<name>A0A8D8PNS3_9HEMI</name>
<sequence>MYSRVVRPQLSPLTPAYHCPPLGIISLCFHRLVQLIIVLHSVLLVCVFTAYSSLSLSSTRYLLVCAGSREIVFGLLKGIESDIWRRQHILRLAQIYQTNSYLG</sequence>
<organism evidence="2">
    <name type="scientific">Cacopsylla melanoneura</name>
    <dbReference type="NCBI Taxonomy" id="428564"/>
    <lineage>
        <taxon>Eukaryota</taxon>
        <taxon>Metazoa</taxon>
        <taxon>Ecdysozoa</taxon>
        <taxon>Arthropoda</taxon>
        <taxon>Hexapoda</taxon>
        <taxon>Insecta</taxon>
        <taxon>Pterygota</taxon>
        <taxon>Neoptera</taxon>
        <taxon>Paraneoptera</taxon>
        <taxon>Hemiptera</taxon>
        <taxon>Sternorrhyncha</taxon>
        <taxon>Psylloidea</taxon>
        <taxon>Psyllidae</taxon>
        <taxon>Psyllinae</taxon>
        <taxon>Cacopsylla</taxon>
    </lineage>
</organism>
<accession>A0A8D8PNS3</accession>
<dbReference type="EMBL" id="HBUF01009375">
    <property type="protein sequence ID" value="CAG6607883.1"/>
    <property type="molecule type" value="Transcribed_RNA"/>
</dbReference>
<reference evidence="2" key="1">
    <citation type="submission" date="2021-05" db="EMBL/GenBank/DDBJ databases">
        <authorList>
            <person name="Alioto T."/>
            <person name="Alioto T."/>
            <person name="Gomez Garrido J."/>
        </authorList>
    </citation>
    <scope>NUCLEOTIDE SEQUENCE</scope>
</reference>
<keyword evidence="1" id="KW-0812">Transmembrane</keyword>
<keyword evidence="1" id="KW-0472">Membrane</keyword>
<dbReference type="AlphaFoldDB" id="A0A8D8PNS3"/>